<reference evidence="2" key="1">
    <citation type="submission" date="2019-10" db="EMBL/GenBank/DDBJ databases">
        <authorList>
            <consortium name="DOE Joint Genome Institute"/>
            <person name="Kuo A."/>
            <person name="Miyauchi S."/>
            <person name="Kiss E."/>
            <person name="Drula E."/>
            <person name="Kohler A."/>
            <person name="Sanchez-Garcia M."/>
            <person name="Andreopoulos B."/>
            <person name="Barry K.W."/>
            <person name="Bonito G."/>
            <person name="Buee M."/>
            <person name="Carver A."/>
            <person name="Chen C."/>
            <person name="Cichocki N."/>
            <person name="Clum A."/>
            <person name="Culley D."/>
            <person name="Crous P.W."/>
            <person name="Fauchery L."/>
            <person name="Girlanda M."/>
            <person name="Hayes R."/>
            <person name="Keri Z."/>
            <person name="LaButti K."/>
            <person name="Lipzen A."/>
            <person name="Lombard V."/>
            <person name="Magnuson J."/>
            <person name="Maillard F."/>
            <person name="Morin E."/>
            <person name="Murat C."/>
            <person name="Nolan M."/>
            <person name="Ohm R."/>
            <person name="Pangilinan J."/>
            <person name="Pereira M."/>
            <person name="Perotto S."/>
            <person name="Peter M."/>
            <person name="Riley R."/>
            <person name="Sitrit Y."/>
            <person name="Stielow B."/>
            <person name="Szollosi G."/>
            <person name="Zifcakova L."/>
            <person name="Stursova M."/>
            <person name="Spatafora J.W."/>
            <person name="Tedersoo L."/>
            <person name="Vaario L.-M."/>
            <person name="Yamada A."/>
            <person name="Yan M."/>
            <person name="Wang P."/>
            <person name="Xu J."/>
            <person name="Bruns T."/>
            <person name="Baldrian P."/>
            <person name="Vilgalys R."/>
            <person name="Henrissat B."/>
            <person name="Grigoriev I.V."/>
            <person name="Hibbett D."/>
            <person name="Nagy L.G."/>
            <person name="Martin F.M."/>
        </authorList>
    </citation>
    <scope>NUCLEOTIDE SEQUENCE</scope>
    <source>
        <strain evidence="2">BED1</strain>
    </source>
</reference>
<reference evidence="2" key="2">
    <citation type="journal article" date="2020" name="Nat. Commun.">
        <title>Large-scale genome sequencing of mycorrhizal fungi provides insights into the early evolution of symbiotic traits.</title>
        <authorList>
            <person name="Miyauchi S."/>
            <person name="Kiss E."/>
            <person name="Kuo A."/>
            <person name="Drula E."/>
            <person name="Kohler A."/>
            <person name="Sanchez-Garcia M."/>
            <person name="Morin E."/>
            <person name="Andreopoulos B."/>
            <person name="Barry K.W."/>
            <person name="Bonito G."/>
            <person name="Buee M."/>
            <person name="Carver A."/>
            <person name="Chen C."/>
            <person name="Cichocki N."/>
            <person name="Clum A."/>
            <person name="Culley D."/>
            <person name="Crous P.W."/>
            <person name="Fauchery L."/>
            <person name="Girlanda M."/>
            <person name="Hayes R.D."/>
            <person name="Keri Z."/>
            <person name="LaButti K."/>
            <person name="Lipzen A."/>
            <person name="Lombard V."/>
            <person name="Magnuson J."/>
            <person name="Maillard F."/>
            <person name="Murat C."/>
            <person name="Nolan M."/>
            <person name="Ohm R.A."/>
            <person name="Pangilinan J."/>
            <person name="Pereira M.F."/>
            <person name="Perotto S."/>
            <person name="Peter M."/>
            <person name="Pfister S."/>
            <person name="Riley R."/>
            <person name="Sitrit Y."/>
            <person name="Stielow J.B."/>
            <person name="Szollosi G."/>
            <person name="Zifcakova L."/>
            <person name="Stursova M."/>
            <person name="Spatafora J.W."/>
            <person name="Tedersoo L."/>
            <person name="Vaario L.M."/>
            <person name="Yamada A."/>
            <person name="Yan M."/>
            <person name="Wang P."/>
            <person name="Xu J."/>
            <person name="Bruns T."/>
            <person name="Baldrian P."/>
            <person name="Vilgalys R."/>
            <person name="Dunand C."/>
            <person name="Henrissat B."/>
            <person name="Grigoriev I.V."/>
            <person name="Hibbett D."/>
            <person name="Nagy L.G."/>
            <person name="Martin F.M."/>
        </authorList>
    </citation>
    <scope>NUCLEOTIDE SEQUENCE</scope>
    <source>
        <strain evidence="2">BED1</strain>
    </source>
</reference>
<feature type="compositionally biased region" description="Basic and acidic residues" evidence="1">
    <location>
        <begin position="1027"/>
        <end position="1042"/>
    </location>
</feature>
<feature type="compositionally biased region" description="Basic and acidic residues" evidence="1">
    <location>
        <begin position="526"/>
        <end position="566"/>
    </location>
</feature>
<feature type="compositionally biased region" description="Basic and acidic residues" evidence="1">
    <location>
        <begin position="782"/>
        <end position="876"/>
    </location>
</feature>
<keyword evidence="3" id="KW-1185">Reference proteome</keyword>
<proteinExistence type="predicted"/>
<evidence type="ECO:0000256" key="1">
    <source>
        <dbReference type="SAM" id="MobiDB-lite"/>
    </source>
</evidence>
<feature type="compositionally biased region" description="Basic and acidic residues" evidence="1">
    <location>
        <begin position="619"/>
        <end position="628"/>
    </location>
</feature>
<sequence>MSDSECLYAETEYQESQYARSDEDSEAEIEGIAGEPDGELKSSEGPPGSPPGLPQAGSSKAELSKPSNPPQSGPGQGGRAKVPESALKILRERFPDWKNSDKEERKKHWRAITEAVRALPDHKTMSKQEWQASLRIYLAWMHQQGRAGREKKMKLGHQWTARSVVREEHKERLKEIILEKYGAAPGSVEMLGLYQTELNELIDELSEETWLEASRTAEEWNTQGPAPDVQARFATRKAQEFVKKFAVEMWKKGGIRMVILSGFKDEKGEIFAQVHDFNDEIADGPSFENAEEVQGSFDRYLSKCFDPPKDGDQGAEEDGDREKKQVGKPKKSQGRRRDDVVEKVLLPDGTVWIPEVQNLSRADLQDLVRGFLTAHYRIATRKPRVTAPFKKLGRLSATLFDDRHLPRKWNIPDDPSHLKRQEALHFLEFIRNRQALFPDDIFKFQCWLDRSEGPHPPATTDDDEEAPPTHSRSSRSRSKRQRSRSFGDRDTTDDGSEDAGEEVDELEENSKASDKLETEPEGGEGNGRRLDLHSDEREGNRRREPTPPPERRDLRAELDNVNDARTKYGPPRNVAKEKKGQLGEGSRQGRDPIPLPDRRDERAEQAHYAGIKYGPPRNIPKEKVRGTGREPTPPPDRHDLRAGLDHTDDAQIKYGPPRKVPKEKGQMGEGSRQGREPTPPPNHQDLRAELDNVDEARIKYGPPRKVPKEKGQLGEGSQQGREPAAPPERRDRRTELDQADDSGTKLSPPRKVPQEKGQLGKRSRGREPSPQPDQRDQGPYQEHAESGRVKCDPPKKGPRDGERGRSRREPTPGPDRRDRRADLDRAEDGPLQKVQKEEGPEAERSQQRREPKTACRGRDSRSEVDADDTRIKDKGHQGAGSRRAREASLDEGDCMEQSKDNRIKYSQLKKGLKTTGDEGEGSQEKRKPTPRPDQREKRAEPDHVEDACIKYGPPRKVVQEKGQEAEGSRQGREPSPRPVKWDGRAEINYPEDGRIKSGMPRKITKEKGQEGERHRQRRESTPGLDQVDARDERGYADDERGGQKKGPTSRLGHRQQEARVEKEHQTDIVKKGKGKEAEMSRQRLPADYARKDTTQGNMETIGDSSFDELPLFYADAGSASNKTIAKPVYQDDKAADLGRLPLKSAMKKPSHANNKDGNGEQGVIDYQIAEKSNVGREEPVGDSAETIRSKNSTQGHTSAVMGSADETAQITPRRSGRERRAPLPADAKYEMPEIPVGMKRRSDQQPATPRKKRRS</sequence>
<feature type="region of interest" description="Disordered" evidence="1">
    <location>
        <begin position="305"/>
        <end position="339"/>
    </location>
</feature>
<feature type="region of interest" description="Disordered" evidence="1">
    <location>
        <begin position="453"/>
        <end position="1103"/>
    </location>
</feature>
<feature type="compositionally biased region" description="Basic residues" evidence="1">
    <location>
        <begin position="472"/>
        <end position="483"/>
    </location>
</feature>
<feature type="region of interest" description="Disordered" evidence="1">
    <location>
        <begin position="1"/>
        <end position="82"/>
    </location>
</feature>
<feature type="compositionally biased region" description="Basic and acidic residues" evidence="1">
    <location>
        <begin position="727"/>
        <end position="736"/>
    </location>
</feature>
<feature type="compositionally biased region" description="Basic and acidic residues" evidence="1">
    <location>
        <begin position="684"/>
        <end position="698"/>
    </location>
</feature>
<organism evidence="2 3">
    <name type="scientific">Boletus edulis BED1</name>
    <dbReference type="NCBI Taxonomy" id="1328754"/>
    <lineage>
        <taxon>Eukaryota</taxon>
        <taxon>Fungi</taxon>
        <taxon>Dikarya</taxon>
        <taxon>Basidiomycota</taxon>
        <taxon>Agaricomycotina</taxon>
        <taxon>Agaricomycetes</taxon>
        <taxon>Agaricomycetidae</taxon>
        <taxon>Boletales</taxon>
        <taxon>Boletineae</taxon>
        <taxon>Boletaceae</taxon>
        <taxon>Boletoideae</taxon>
        <taxon>Boletus</taxon>
    </lineage>
</organism>
<evidence type="ECO:0000313" key="3">
    <source>
        <dbReference type="Proteomes" id="UP001194468"/>
    </source>
</evidence>
<evidence type="ECO:0000313" key="2">
    <source>
        <dbReference type="EMBL" id="KAF8434758.1"/>
    </source>
</evidence>
<feature type="compositionally biased region" description="Basic and acidic residues" evidence="1">
    <location>
        <begin position="922"/>
        <end position="948"/>
    </location>
</feature>
<feature type="compositionally biased region" description="Basic and acidic residues" evidence="1">
    <location>
        <begin position="635"/>
        <end position="651"/>
    </location>
</feature>
<feature type="region of interest" description="Disordered" evidence="1">
    <location>
        <begin position="1140"/>
        <end position="1255"/>
    </location>
</feature>
<dbReference type="AlphaFoldDB" id="A0AAD4BMN8"/>
<gene>
    <name evidence="2" type="ORF">L210DRAFT_3648878</name>
</gene>
<feature type="compositionally biased region" description="Basic and acidic residues" evidence="1">
    <location>
        <begin position="957"/>
        <end position="995"/>
    </location>
</feature>
<accession>A0AAD4BMN8</accession>
<protein>
    <submittedName>
        <fullName evidence="2">Uncharacterized protein</fullName>
    </submittedName>
</protein>
<feature type="compositionally biased region" description="Acidic residues" evidence="1">
    <location>
        <begin position="493"/>
        <end position="507"/>
    </location>
</feature>
<feature type="compositionally biased region" description="Basic and acidic residues" evidence="1">
    <location>
        <begin position="1003"/>
        <end position="1013"/>
    </location>
</feature>
<dbReference type="EMBL" id="WHUW01000027">
    <property type="protein sequence ID" value="KAF8434758.1"/>
    <property type="molecule type" value="Genomic_DNA"/>
</dbReference>
<comment type="caution">
    <text evidence="2">The sequence shown here is derived from an EMBL/GenBank/DDBJ whole genome shotgun (WGS) entry which is preliminary data.</text>
</comment>
<name>A0AAD4BMN8_BOLED</name>
<dbReference type="Proteomes" id="UP001194468">
    <property type="component" value="Unassembled WGS sequence"/>
</dbReference>
<feature type="compositionally biased region" description="Basic and acidic residues" evidence="1">
    <location>
        <begin position="596"/>
        <end position="605"/>
    </location>
</feature>
<feature type="compositionally biased region" description="Basic and acidic residues" evidence="1">
    <location>
        <begin position="508"/>
        <end position="518"/>
    </location>
</feature>
<feature type="compositionally biased region" description="Basic and acidic residues" evidence="1">
    <location>
        <begin position="1054"/>
        <end position="1081"/>
    </location>
</feature>